<keyword evidence="1" id="KW-1133">Transmembrane helix</keyword>
<accession>S0A0G9</accession>
<keyword evidence="1" id="KW-0472">Membrane</keyword>
<keyword evidence="1" id="KW-0812">Transmembrane</keyword>
<dbReference type="Proteomes" id="UP000014710">
    <property type="component" value="Segment"/>
</dbReference>
<dbReference type="KEGG" id="vg:16796936"/>
<protein>
    <submittedName>
        <fullName evidence="2">Uncharacterized protein</fullName>
    </submittedName>
</protein>
<name>S0A0G9_9CAUD</name>
<keyword evidence="3" id="KW-1185">Reference proteome</keyword>
<evidence type="ECO:0000313" key="3">
    <source>
        <dbReference type="Proteomes" id="UP000014710"/>
    </source>
</evidence>
<evidence type="ECO:0000313" key="2">
    <source>
        <dbReference type="EMBL" id="AGO48300.1"/>
    </source>
</evidence>
<reference evidence="2 3" key="1">
    <citation type="journal article" date="2013" name="Proc. Natl. Acad. Sci. U.S.A.">
        <title>Twelve previously unknown phage genera are ubiquitous in global oceans.</title>
        <authorList>
            <person name="Holmfeldt K."/>
            <person name="Solonenko N."/>
            <person name="Shah M."/>
            <person name="Corrier K."/>
            <person name="Riemann L."/>
            <person name="Verberkmoes N.C."/>
            <person name="Sullivan M.B."/>
        </authorList>
    </citation>
    <scope>NUCLEOTIDE SEQUENCE [LARGE SCALE GENOMIC DNA]</scope>
    <source>
        <strain evidence="2">Phi17:1</strain>
    </source>
</reference>
<dbReference type="EMBL" id="KC821617">
    <property type="protein sequence ID" value="AGO48300.1"/>
    <property type="molecule type" value="Genomic_DNA"/>
</dbReference>
<dbReference type="OrthoDB" id="25904at10239"/>
<gene>
    <name evidence="2" type="ORF">Phi17:1_gp24</name>
</gene>
<dbReference type="RefSeq" id="YP_008241340.1">
    <property type="nucleotide sequence ID" value="NC_021795.1"/>
</dbReference>
<organism evidence="2 3">
    <name type="scientific">Cellulophaga phage phi17:1</name>
    <dbReference type="NCBI Taxonomy" id="1327980"/>
    <lineage>
        <taxon>Viruses</taxon>
        <taxon>Duplodnaviria</taxon>
        <taxon>Heunggongvirae</taxon>
        <taxon>Uroviricota</taxon>
        <taxon>Caudoviricetes</taxon>
        <taxon>Helsingorvirus</taxon>
        <taxon>Helsingorvirus Cba171</taxon>
    </lineage>
</organism>
<evidence type="ECO:0000256" key="1">
    <source>
        <dbReference type="SAM" id="Phobius"/>
    </source>
</evidence>
<proteinExistence type="predicted"/>
<sequence length="58" mass="6814">MEILVQLTIVLIALINVFFAHEYYNLKKYKSFSFSIFVVIYAIVSLLILNHIIPTPWI</sequence>
<dbReference type="GeneID" id="16796936"/>
<reference evidence="3" key="2">
    <citation type="submission" date="2013-03" db="EMBL/GenBank/DDBJ databases">
        <title>The Cellulophaga phages: a novel, diverse, and globally ubiquitous model system.</title>
        <authorList>
            <person name="Holmfeldt K."/>
            <person name="Solonenko N."/>
            <person name="Shah M."/>
            <person name="Corrier K."/>
            <person name="Riemann L."/>
            <person name="VerBerkmoes N.C."/>
            <person name="Sullivan M.B."/>
        </authorList>
    </citation>
    <scope>NUCLEOTIDE SEQUENCE [LARGE SCALE GENOMIC DNA]</scope>
</reference>
<feature type="transmembrane region" description="Helical" evidence="1">
    <location>
        <begin position="36"/>
        <end position="53"/>
    </location>
</feature>